<protein>
    <submittedName>
        <fullName evidence="1">Uncharacterized protein</fullName>
    </submittedName>
</protein>
<reference evidence="1 2" key="1">
    <citation type="journal article" date="2009" name="Nature">
        <title>The Sorghum bicolor genome and the diversification of grasses.</title>
        <authorList>
            <person name="Paterson A.H."/>
            <person name="Bowers J.E."/>
            <person name="Bruggmann R."/>
            <person name="Dubchak I."/>
            <person name="Grimwood J."/>
            <person name="Gundlach H."/>
            <person name="Haberer G."/>
            <person name="Hellsten U."/>
            <person name="Mitros T."/>
            <person name="Poliakov A."/>
            <person name="Schmutz J."/>
            <person name="Spannagl M."/>
            <person name="Tang H."/>
            <person name="Wang X."/>
            <person name="Wicker T."/>
            <person name="Bharti A.K."/>
            <person name="Chapman J."/>
            <person name="Feltus F.A."/>
            <person name="Gowik U."/>
            <person name="Grigoriev I.V."/>
            <person name="Lyons E."/>
            <person name="Maher C.A."/>
            <person name="Martis M."/>
            <person name="Narechania A."/>
            <person name="Otillar R.P."/>
            <person name="Penning B.W."/>
            <person name="Salamov A.A."/>
            <person name="Wang Y."/>
            <person name="Zhang L."/>
            <person name="Carpita N.C."/>
            <person name="Freeling M."/>
            <person name="Gingle A.R."/>
            <person name="Hash C.T."/>
            <person name="Keller B."/>
            <person name="Klein P."/>
            <person name="Kresovich S."/>
            <person name="McCann M.C."/>
            <person name="Ming R."/>
            <person name="Peterson D.G."/>
            <person name="Mehboob-ur-Rahman"/>
            <person name="Ware D."/>
            <person name="Westhoff P."/>
            <person name="Mayer K.F."/>
            <person name="Messing J."/>
            <person name="Rokhsar D.S."/>
        </authorList>
    </citation>
    <scope>NUCLEOTIDE SEQUENCE [LARGE SCALE GENOMIC DNA]</scope>
    <source>
        <strain evidence="2">cv. BTx623</strain>
    </source>
</reference>
<dbReference type="AlphaFoldDB" id="A0A109NDN0"/>
<name>A0A109NDN0_SORBI</name>
<dbReference type="Proteomes" id="UP000000768">
    <property type="component" value="Chromosome 1"/>
</dbReference>
<evidence type="ECO:0000313" key="1">
    <source>
        <dbReference type="EMBL" id="OQU91916.1"/>
    </source>
</evidence>
<sequence length="67" mass="7766">MVQLDDALPDPKLLRDVGLLGLRQERWHLHSGMAVVCKTLNLDFSTVLAQCSLFSQPYWPIWMELRL</sequence>
<evidence type="ECO:0000313" key="2">
    <source>
        <dbReference type="Proteomes" id="UP000000768"/>
    </source>
</evidence>
<reference evidence="2" key="2">
    <citation type="journal article" date="2018" name="Plant J.">
        <title>The Sorghum bicolor reference genome: improved assembly, gene annotations, a transcriptome atlas, and signatures of genome organization.</title>
        <authorList>
            <person name="McCormick R.F."/>
            <person name="Truong S.K."/>
            <person name="Sreedasyam A."/>
            <person name="Jenkins J."/>
            <person name="Shu S."/>
            <person name="Sims D."/>
            <person name="Kennedy M."/>
            <person name="Amirebrahimi M."/>
            <person name="Weers B.D."/>
            <person name="McKinley B."/>
            <person name="Mattison A."/>
            <person name="Morishige D.T."/>
            <person name="Grimwood J."/>
            <person name="Schmutz J."/>
            <person name="Mullet J.E."/>
        </authorList>
    </citation>
    <scope>NUCLEOTIDE SEQUENCE [LARGE SCALE GENOMIC DNA]</scope>
    <source>
        <strain evidence="2">cv. BTx623</strain>
    </source>
</reference>
<gene>
    <name evidence="1" type="ORF">SORBI_3001G261529</name>
</gene>
<dbReference type="Gramene" id="OQU91916">
    <property type="protein sequence ID" value="OQU91916"/>
    <property type="gene ID" value="SORBI_3001G261529"/>
</dbReference>
<dbReference type="EMBL" id="CM000760">
    <property type="protein sequence ID" value="OQU91916.1"/>
    <property type="molecule type" value="Genomic_DNA"/>
</dbReference>
<organism evidence="1 2">
    <name type="scientific">Sorghum bicolor</name>
    <name type="common">Sorghum</name>
    <name type="synonym">Sorghum vulgare</name>
    <dbReference type="NCBI Taxonomy" id="4558"/>
    <lineage>
        <taxon>Eukaryota</taxon>
        <taxon>Viridiplantae</taxon>
        <taxon>Streptophyta</taxon>
        <taxon>Embryophyta</taxon>
        <taxon>Tracheophyta</taxon>
        <taxon>Spermatophyta</taxon>
        <taxon>Magnoliopsida</taxon>
        <taxon>Liliopsida</taxon>
        <taxon>Poales</taxon>
        <taxon>Poaceae</taxon>
        <taxon>PACMAD clade</taxon>
        <taxon>Panicoideae</taxon>
        <taxon>Andropogonodae</taxon>
        <taxon>Andropogoneae</taxon>
        <taxon>Sorghinae</taxon>
        <taxon>Sorghum</taxon>
    </lineage>
</organism>
<keyword evidence="2" id="KW-1185">Reference proteome</keyword>
<accession>A0A109NDN0</accession>
<proteinExistence type="predicted"/>
<dbReference type="InParanoid" id="A0A109NDN0"/>